<keyword evidence="2" id="KW-0732">Signal</keyword>
<dbReference type="PANTHER" id="PTHR12080:SF80">
    <property type="entry name" value="IMMUNOGLOBULIN V-SET DOMAIN-CONTAINING PROTEIN"/>
    <property type="match status" value="1"/>
</dbReference>
<sequence>MIRNLSNMYLCTIFLHALYFLNYWFVGLQGSELNLPNVFLLKGKDLFMELKTQKPTSQFTWRFKTKNNIIRHNPGQLGDFENFYGKRVEYSTKNYSLQIKNVGLNDSGLYHAIESGAEVTIIAGYNVTVQEQASPVVLKVSSVSPSPESCNVTMTCSTQSSSLNSTFTCTNQTCSGDGGDPAEVVTSDVSLNLYLSNGSIAICNHSNKVSWSKATMEIEPLCFEDYVRNAISSPSVPLITISSCLVGFIMAMCILGICYCKWTKNNHPTDNRETHSPGSEDQSLHFANDASSRDASPDQHKKTEYNQPMCSEEGEMCSVCRLGTAKDPLEVQQYIKMHHRAFSVDNTASYLKDSREL</sequence>
<dbReference type="Ensembl" id="ENSGMOT00000055500.1">
    <property type="protein sequence ID" value="ENSGMOP00000042653.1"/>
    <property type="gene ID" value="ENSGMOG00000014218.2"/>
</dbReference>
<dbReference type="InterPro" id="IPR013783">
    <property type="entry name" value="Ig-like_fold"/>
</dbReference>
<evidence type="ECO:0000256" key="1">
    <source>
        <dbReference type="ARBA" id="ARBA00004370"/>
    </source>
</evidence>
<gene>
    <name evidence="7" type="primary">LOC115549392</name>
</gene>
<feature type="transmembrane region" description="Helical" evidence="6">
    <location>
        <begin position="7"/>
        <end position="26"/>
    </location>
</feature>
<keyword evidence="3 6" id="KW-0472">Membrane</keyword>
<organism evidence="7 8">
    <name type="scientific">Gadus morhua</name>
    <name type="common">Atlantic cod</name>
    <dbReference type="NCBI Taxonomy" id="8049"/>
    <lineage>
        <taxon>Eukaryota</taxon>
        <taxon>Metazoa</taxon>
        <taxon>Chordata</taxon>
        <taxon>Craniata</taxon>
        <taxon>Vertebrata</taxon>
        <taxon>Euteleostomi</taxon>
        <taxon>Actinopterygii</taxon>
        <taxon>Neopterygii</taxon>
        <taxon>Teleostei</taxon>
        <taxon>Neoteleostei</taxon>
        <taxon>Acanthomorphata</taxon>
        <taxon>Zeiogadaria</taxon>
        <taxon>Gadariae</taxon>
        <taxon>Gadiformes</taxon>
        <taxon>Gadoidei</taxon>
        <taxon>Gadidae</taxon>
        <taxon>Gadus</taxon>
    </lineage>
</organism>
<dbReference type="Proteomes" id="UP000694546">
    <property type="component" value="Chromosome 8"/>
</dbReference>
<evidence type="ECO:0000256" key="6">
    <source>
        <dbReference type="SAM" id="Phobius"/>
    </source>
</evidence>
<dbReference type="Gene3D" id="2.60.40.10">
    <property type="entry name" value="Immunoglobulins"/>
    <property type="match status" value="1"/>
</dbReference>
<dbReference type="GO" id="GO:0016020">
    <property type="term" value="C:membrane"/>
    <property type="evidence" value="ECO:0007669"/>
    <property type="project" value="UniProtKB-SubCell"/>
</dbReference>
<keyword evidence="6" id="KW-1133">Transmembrane helix</keyword>
<comment type="subcellular location">
    <subcellularLocation>
        <location evidence="1">Membrane</location>
    </subcellularLocation>
</comment>
<keyword evidence="8" id="KW-1185">Reference proteome</keyword>
<accession>A0A8C5B921</accession>
<protein>
    <submittedName>
        <fullName evidence="7">SLAM family member 5-like</fullName>
    </submittedName>
</protein>
<dbReference type="GeneTree" id="ENSGT01130000279357"/>
<proteinExistence type="predicted"/>
<evidence type="ECO:0000256" key="5">
    <source>
        <dbReference type="SAM" id="MobiDB-lite"/>
    </source>
</evidence>
<evidence type="ECO:0000256" key="4">
    <source>
        <dbReference type="ARBA" id="ARBA00023180"/>
    </source>
</evidence>
<evidence type="ECO:0000256" key="2">
    <source>
        <dbReference type="ARBA" id="ARBA00022729"/>
    </source>
</evidence>
<evidence type="ECO:0000313" key="7">
    <source>
        <dbReference type="Ensembl" id="ENSGMOP00000042653.1"/>
    </source>
</evidence>
<name>A0A8C5B921_GADMO</name>
<reference evidence="7" key="2">
    <citation type="submission" date="2025-09" db="UniProtKB">
        <authorList>
            <consortium name="Ensembl"/>
        </authorList>
    </citation>
    <scope>IDENTIFICATION</scope>
</reference>
<evidence type="ECO:0000256" key="3">
    <source>
        <dbReference type="ARBA" id="ARBA00023136"/>
    </source>
</evidence>
<dbReference type="AlphaFoldDB" id="A0A8C5B921"/>
<keyword evidence="6" id="KW-0812">Transmembrane</keyword>
<dbReference type="PANTHER" id="PTHR12080">
    <property type="entry name" value="SIGNALING LYMPHOCYTIC ACTIVATION MOLECULE"/>
    <property type="match status" value="1"/>
</dbReference>
<dbReference type="InterPro" id="IPR036179">
    <property type="entry name" value="Ig-like_dom_sf"/>
</dbReference>
<dbReference type="InterPro" id="IPR015631">
    <property type="entry name" value="CD2/SLAM_rcpt"/>
</dbReference>
<dbReference type="SUPFAM" id="SSF48726">
    <property type="entry name" value="Immunoglobulin"/>
    <property type="match status" value="1"/>
</dbReference>
<feature type="transmembrane region" description="Helical" evidence="6">
    <location>
        <begin position="238"/>
        <end position="260"/>
    </location>
</feature>
<keyword evidence="4" id="KW-0325">Glycoprotein</keyword>
<feature type="compositionally biased region" description="Basic and acidic residues" evidence="5">
    <location>
        <begin position="291"/>
        <end position="304"/>
    </location>
</feature>
<reference evidence="7" key="1">
    <citation type="submission" date="2025-08" db="UniProtKB">
        <authorList>
            <consortium name="Ensembl"/>
        </authorList>
    </citation>
    <scope>IDENTIFICATION</scope>
</reference>
<evidence type="ECO:0000313" key="8">
    <source>
        <dbReference type="Proteomes" id="UP000694546"/>
    </source>
</evidence>
<feature type="region of interest" description="Disordered" evidence="5">
    <location>
        <begin position="270"/>
        <end position="307"/>
    </location>
</feature>